<dbReference type="EMBL" id="JAPMOS010000006">
    <property type="protein sequence ID" value="KAJ4461738.1"/>
    <property type="molecule type" value="Genomic_DNA"/>
</dbReference>
<feature type="region of interest" description="Disordered" evidence="2">
    <location>
        <begin position="828"/>
        <end position="901"/>
    </location>
</feature>
<dbReference type="InterPro" id="IPR016024">
    <property type="entry name" value="ARM-type_fold"/>
</dbReference>
<feature type="domain" description="DNA-PKcs N-terminal" evidence="3">
    <location>
        <begin position="53"/>
        <end position="324"/>
    </location>
</feature>
<feature type="region of interest" description="Disordered" evidence="2">
    <location>
        <begin position="400"/>
        <end position="423"/>
    </location>
</feature>
<dbReference type="PANTHER" id="PTHR13037">
    <property type="entry name" value="FORMIN"/>
    <property type="match status" value="1"/>
</dbReference>
<evidence type="ECO:0000256" key="1">
    <source>
        <dbReference type="ARBA" id="ARBA00022581"/>
    </source>
</evidence>
<dbReference type="Proteomes" id="UP001141327">
    <property type="component" value="Unassembled WGS sequence"/>
</dbReference>
<organism evidence="5 6">
    <name type="scientific">Paratrimastix pyriformis</name>
    <dbReference type="NCBI Taxonomy" id="342808"/>
    <lineage>
        <taxon>Eukaryota</taxon>
        <taxon>Metamonada</taxon>
        <taxon>Preaxostyla</taxon>
        <taxon>Paratrimastigidae</taxon>
        <taxon>Paratrimastix</taxon>
    </lineage>
</organism>
<feature type="region of interest" description="Disordered" evidence="2">
    <location>
        <begin position="1157"/>
        <end position="1181"/>
    </location>
</feature>
<feature type="region of interest" description="Disordered" evidence="2">
    <location>
        <begin position="1692"/>
        <end position="1712"/>
    </location>
</feature>
<gene>
    <name evidence="5" type="ORF">PAPYR_1874</name>
</gene>
<keyword evidence="5" id="KW-0808">Transferase</keyword>
<feature type="domain" description="DNA-dependent protein kinase catalytic subunit CC1/2" evidence="4">
    <location>
        <begin position="1258"/>
        <end position="1571"/>
    </location>
</feature>
<dbReference type="InterPro" id="IPR011989">
    <property type="entry name" value="ARM-like"/>
</dbReference>
<feature type="region of interest" description="Disordered" evidence="2">
    <location>
        <begin position="798"/>
        <end position="817"/>
    </location>
</feature>
<protein>
    <submittedName>
        <fullName evidence="5">DNA-dependent protein kinase catalytic subunit</fullName>
    </submittedName>
</protein>
<feature type="region of interest" description="Disordered" evidence="2">
    <location>
        <begin position="2040"/>
        <end position="2083"/>
    </location>
</feature>
<name>A0ABQ8USC9_9EUKA</name>
<dbReference type="Pfam" id="PF20500">
    <property type="entry name" value="DNA-PKcs_N"/>
    <property type="match status" value="3"/>
</dbReference>
<dbReference type="Gene3D" id="1.25.10.10">
    <property type="entry name" value="Leucine-rich Repeat Variant"/>
    <property type="match status" value="2"/>
</dbReference>
<evidence type="ECO:0000259" key="4">
    <source>
        <dbReference type="Pfam" id="PF20502"/>
    </source>
</evidence>
<feature type="domain" description="DNA-PKcs N-terminal" evidence="3">
    <location>
        <begin position="503"/>
        <end position="706"/>
    </location>
</feature>
<evidence type="ECO:0000313" key="6">
    <source>
        <dbReference type="Proteomes" id="UP001141327"/>
    </source>
</evidence>
<proteinExistence type="predicted"/>
<keyword evidence="5" id="KW-0418">Kinase</keyword>
<reference evidence="5" key="1">
    <citation type="journal article" date="2022" name="bioRxiv">
        <title>Genomics of Preaxostyla Flagellates Illuminates Evolutionary Transitions and the Path Towards Mitochondrial Loss.</title>
        <authorList>
            <person name="Novak L.V.F."/>
            <person name="Treitli S.C."/>
            <person name="Pyrih J."/>
            <person name="Halakuc P."/>
            <person name="Pipaliya S.V."/>
            <person name="Vacek V."/>
            <person name="Brzon O."/>
            <person name="Soukal P."/>
            <person name="Eme L."/>
            <person name="Dacks J.B."/>
            <person name="Karnkowska A."/>
            <person name="Elias M."/>
            <person name="Hampl V."/>
        </authorList>
    </citation>
    <scope>NUCLEOTIDE SEQUENCE</scope>
    <source>
        <strain evidence="5">RCP-MX</strain>
    </source>
</reference>
<dbReference type="InterPro" id="IPR046804">
    <property type="entry name" value="DNA-PKcs_N"/>
</dbReference>
<feature type="compositionally biased region" description="Pro residues" evidence="2">
    <location>
        <begin position="1636"/>
        <end position="1651"/>
    </location>
</feature>
<dbReference type="InterPro" id="IPR046803">
    <property type="entry name" value="DNAPKcs_CC1-2"/>
</dbReference>
<sequence>MAAVNQPLTQLEDALDELKALIDSNNSQADPVATVGNIADICQNDISENDLPFCTSLLLHKEKGIFAEVEGMQFKKDRRFVSARDKLLTLLDEHMKRMGDSLAQYALEIKNRCLAIYRCDESNEVKVSALGPIIRMYQLTRDLERSKSSTGLKGRILHLLGMLCEYYPTEMFPHYKDITEIILTRLRANFQGAPDDKTEMQIITGALEGLTCVLKQFSECAEAANPGSGCDWVPWGRQQGEIYGYLRKSLWIPPKVKRYEVARAGLRLLATQGHLFRQHLTEDIEDVWPMLLVLCRMRNSDVRGRALLAVEGLMKEVASELVGAARQPEANRRTFAVRRATPTSPPRPALQTAPSRPGRAATIAPPTDREQSLTHRPLGGMGRGAQYFCQQFSELLQSSPAPLPVGAKDPAAPVGPAPEGKRDPAWDINIAMRAIGHFAPAIQKFQGLGQLKRTLHELFRFCDRLFAGSADVPPPPPACPATRILHPPSPLASSARLSLWGGSLSRFLPFLDTVEPLVLADLERTMGIVFRVFPLLYPKQRPHLYEAIARMVGALATKGAALHALLSRVVFEGLLYTAASRLPRTSAVGPGESAPPYKEYAPLWRALLHPDPEAIGAFLPGADQQRRLGAVLYDHFMGELLRVVGSLNLAPAPDSRPEDDDGDMGPPPHPRPPRVGRPRAPPDAAAGQELVPRLDPTSRLRPANPKARPGSLLLPPPRPALAAADPSPHLPRWPSNARLRALPEPGRVLPVRPAPHPARVLPQLLGVAMTLADRFGYFAGITGAVAARALAAQQPAAAKGADKAAPPGRGPAPDQVEEEDEMMALMEGRPLRPDPPAPGAGPEEEEEAAAGMAVEGPEGGADGGSASLEPVGPSRRKRPRPGDEPAHDGEPQGSPSPAALDDADAPVAAVAMDKDVEVSFFNRCLCHALLSRFLADTLGVIGQFKDELLTAVVQFTLAVPPQLMVLSRMVAALRVALQVGLLHLPLAQTAIEAMRGWVGALPGPVLARFCYPAVLPLLSEYLARREEPLQGDGRSMPCPPWLPLPHPSQHPSCRGFVPPPLLGLTTTASPWAHHPCRDTEGSPVAPKAVVLFKTKTLKTATAGARLITKARHRRHSRLPTLPAHHWRALPHRPVAASSAGDPGAPKLATGPLVGGIEVGAQDPAPVDEDDPDGATPASRAEGLEMKWDESPCVLFKLPFRDAKPELFLDSLLPRIVELAESSGDRQTKMSACELLHTAVLLCVGIDSSHDSAKEGKTPLHETYVHVFPAILRLGADPDPVTRTLFQPLVLQLVHWLTNRIKETKALVDACFGALVTRTNAALREFAATCLAEYLRWLLKHTAILTAVAESNDSTGNPMASFFERLCALVRHPNPAKRLGAAELVLRVEGLLRESQFCVDAFAIRLLCHSFVGLRLAHHDDPAFGTEDRLARVVGKLSRIVSAYGPLLSEPSRARPESDTVGYVVEFLWAETGRVETRCRTEAMALFEALVPVAVPPTPGNPSAKTWIKNSIQGSGRGGRFVTDVFDAGIDREPTFARGAPPDQLLLWMEQLLRSIDCHMWTFRAGFMPTAVVLLPPCTPDGPLAAVRLGGASLTRGGGGAAGRLQGKAATTKVPSSLLAAVCNFLETCPFDALSAPPAPDAAPGPPPPGTPGPMAAPATAAVAAGLKRTRCRLVVAILHLMAQLWELSHPGGAAGGSQVLSQSPSQPAEGPLPAALGTAPYMRLLARAVMCPMRLGFAPEDTKMVARTAHPAHRLHAPHPRCPTLTPASSSPRLAPSGHTPPLPSPPQQRRLLQITMHLMVRGSQGGFSPAQCGLLAAELAALWREPGANLLEADLAQAEANSSHILQMLRGYEQLHAAGLLANLCDPVALARRLAGHAQQRTSQAGPLEKDLGAEALRVALALGLPHDEFWVMVTPRLRPPKGASLEAVEPAGPSEAPKAKAKATGPAAAAAAAVAEAPAEGEPHIALMGGEEAGTGMGRMARGAVLLQNYRIVVLDHMAVHFARYGARLVVHPFLAQHPHAFDLLTAVVDYHARMAAPHRAPAPRAPGRDGQGGRQGARQGPGPPEAAPAGGAPGRPARWT</sequence>
<evidence type="ECO:0000313" key="5">
    <source>
        <dbReference type="EMBL" id="KAJ4461738.1"/>
    </source>
</evidence>
<evidence type="ECO:0000256" key="2">
    <source>
        <dbReference type="SAM" id="MobiDB-lite"/>
    </source>
</evidence>
<feature type="region of interest" description="Disordered" evidence="2">
    <location>
        <begin position="651"/>
        <end position="736"/>
    </location>
</feature>
<feature type="compositionally biased region" description="Low complexity" evidence="2">
    <location>
        <begin position="798"/>
        <end position="813"/>
    </location>
</feature>
<dbReference type="Pfam" id="PF20502">
    <property type="entry name" value="DNAPKcs_CC1-2"/>
    <property type="match status" value="1"/>
</dbReference>
<keyword evidence="6" id="KW-1185">Reference proteome</keyword>
<keyword evidence="1" id="KW-0945">Host-virus interaction</keyword>
<feature type="region of interest" description="Disordered" evidence="2">
    <location>
        <begin position="335"/>
        <end position="373"/>
    </location>
</feature>
<evidence type="ECO:0000259" key="3">
    <source>
        <dbReference type="Pfam" id="PF20500"/>
    </source>
</evidence>
<accession>A0ABQ8USC9</accession>
<feature type="region of interest" description="Disordered" evidence="2">
    <location>
        <begin position="1636"/>
        <end position="1656"/>
    </location>
</feature>
<feature type="compositionally biased region" description="Low complexity" evidence="2">
    <location>
        <begin position="2070"/>
        <end position="2083"/>
    </location>
</feature>
<feature type="region of interest" description="Disordered" evidence="2">
    <location>
        <begin position="1751"/>
        <end position="1788"/>
    </location>
</feature>
<dbReference type="GO" id="GO:0016301">
    <property type="term" value="F:kinase activity"/>
    <property type="evidence" value="ECO:0007669"/>
    <property type="project" value="UniProtKB-KW"/>
</dbReference>
<dbReference type="PANTHER" id="PTHR13037:SF24">
    <property type="entry name" value="POLYCOMB PROTEIN PCL-RELATED"/>
    <property type="match status" value="1"/>
</dbReference>
<dbReference type="SUPFAM" id="SSF48371">
    <property type="entry name" value="ARM repeat"/>
    <property type="match status" value="1"/>
</dbReference>
<comment type="caution">
    <text evidence="5">The sequence shown here is derived from an EMBL/GenBank/DDBJ whole genome shotgun (WGS) entry which is preliminary data.</text>
</comment>
<feature type="domain" description="DNA-PKcs N-terminal" evidence="3">
    <location>
        <begin position="925"/>
        <end position="1024"/>
    </location>
</feature>
<feature type="compositionally biased region" description="Basic and acidic residues" evidence="2">
    <location>
        <begin position="880"/>
        <end position="890"/>
    </location>
</feature>